<evidence type="ECO:0000256" key="1">
    <source>
        <dbReference type="SAM" id="MobiDB-lite"/>
    </source>
</evidence>
<comment type="caution">
    <text evidence="4">The sequence shown here is derived from an EMBL/GenBank/DDBJ whole genome shotgun (WGS) entry which is preliminary data.</text>
</comment>
<organism evidence="4 5">
    <name type="scientific">Kitasatospora paranensis</name>
    <dbReference type="NCBI Taxonomy" id="258053"/>
    <lineage>
        <taxon>Bacteria</taxon>
        <taxon>Bacillati</taxon>
        <taxon>Actinomycetota</taxon>
        <taxon>Actinomycetes</taxon>
        <taxon>Kitasatosporales</taxon>
        <taxon>Streptomycetaceae</taxon>
        <taxon>Kitasatospora</taxon>
    </lineage>
</organism>
<feature type="transmembrane region" description="Helical" evidence="2">
    <location>
        <begin position="239"/>
        <end position="260"/>
    </location>
</feature>
<dbReference type="Pfam" id="PF01757">
    <property type="entry name" value="Acyl_transf_3"/>
    <property type="match status" value="1"/>
</dbReference>
<evidence type="ECO:0000313" key="5">
    <source>
        <dbReference type="Proteomes" id="UP001596435"/>
    </source>
</evidence>
<keyword evidence="4" id="KW-0012">Acyltransferase</keyword>
<reference evidence="5" key="1">
    <citation type="journal article" date="2019" name="Int. J. Syst. Evol. Microbiol.">
        <title>The Global Catalogue of Microorganisms (GCM) 10K type strain sequencing project: providing services to taxonomists for standard genome sequencing and annotation.</title>
        <authorList>
            <consortium name="The Broad Institute Genomics Platform"/>
            <consortium name="The Broad Institute Genome Sequencing Center for Infectious Disease"/>
            <person name="Wu L."/>
            <person name="Ma J."/>
        </authorList>
    </citation>
    <scope>NUCLEOTIDE SEQUENCE [LARGE SCALE GENOMIC DNA]</scope>
    <source>
        <strain evidence="5">CGMCC 1.12859</strain>
    </source>
</reference>
<keyword evidence="4" id="KW-0808">Transferase</keyword>
<feature type="domain" description="Acyltransferase 3" evidence="3">
    <location>
        <begin position="37"/>
        <end position="360"/>
    </location>
</feature>
<dbReference type="InterPro" id="IPR002656">
    <property type="entry name" value="Acyl_transf_3_dom"/>
</dbReference>
<dbReference type="PANTHER" id="PTHR23028:SF53">
    <property type="entry name" value="ACYL_TRANSF_3 DOMAIN-CONTAINING PROTEIN"/>
    <property type="match status" value="1"/>
</dbReference>
<keyword evidence="2" id="KW-0472">Membrane</keyword>
<feature type="transmembrane region" description="Helical" evidence="2">
    <location>
        <begin position="81"/>
        <end position="100"/>
    </location>
</feature>
<dbReference type="EMBL" id="JBHTAJ010000030">
    <property type="protein sequence ID" value="MFC7181355.1"/>
    <property type="molecule type" value="Genomic_DNA"/>
</dbReference>
<dbReference type="RefSeq" id="WP_380231440.1">
    <property type="nucleotide sequence ID" value="NZ_JBHSVH010000002.1"/>
</dbReference>
<sequence>MPLPAMPLGRSTDEPAPESTQDRPRPSAPARRPRLYVLDGLRLVAALSVMCFHYVGKPAGWEKVWRGAPDELLPGLHGPAIYGWLGVDLFFLISGFVICMSCWGKRPRDFFISRVVRLYPAYWAAVALTSAVVLAAGYSFSTAHALTPRVVLANLTMLQAPLGAQAVDPSYWTLWVEMLFYIVFAVVVAFGLTYRRAVVFCVLWTLAGVLAPVAGLPLLSTLAQASYSPYFVAGIAMYLMYRFGQSFLLWGIVVFSWLLAQYQLSGTIRVYQQWLPQHLSWTVAVAIMTLCFGLVLAAALGLFDRITWKWLTTAGALTYPLYLIHQEIGITMIHWLRGHLAPAPTLAVVVATVLIAAWLLHRIVEKPLSGLLKRRLTTAFDRLTEADAAAFGGARRGE</sequence>
<keyword evidence="5" id="KW-1185">Reference proteome</keyword>
<keyword evidence="2" id="KW-0812">Transmembrane</keyword>
<evidence type="ECO:0000313" key="4">
    <source>
        <dbReference type="EMBL" id="MFC7181355.1"/>
    </source>
</evidence>
<protein>
    <submittedName>
        <fullName evidence="4">Acyltransferase family protein</fullName>
        <ecNumber evidence="4">2.3.-.-</ecNumber>
    </submittedName>
</protein>
<dbReference type="PANTHER" id="PTHR23028">
    <property type="entry name" value="ACETYLTRANSFERASE"/>
    <property type="match status" value="1"/>
</dbReference>
<gene>
    <name evidence="4" type="ORF">ACFQMG_17515</name>
</gene>
<accession>A0ABW2FVT7</accession>
<dbReference type="InterPro" id="IPR050879">
    <property type="entry name" value="Acyltransferase_3"/>
</dbReference>
<feature type="transmembrane region" description="Helical" evidence="2">
    <location>
        <begin position="121"/>
        <end position="140"/>
    </location>
</feature>
<feature type="transmembrane region" description="Helical" evidence="2">
    <location>
        <begin position="197"/>
        <end position="219"/>
    </location>
</feature>
<dbReference type="Proteomes" id="UP001596435">
    <property type="component" value="Unassembled WGS sequence"/>
</dbReference>
<evidence type="ECO:0000259" key="3">
    <source>
        <dbReference type="Pfam" id="PF01757"/>
    </source>
</evidence>
<feature type="transmembrane region" description="Helical" evidence="2">
    <location>
        <begin position="345"/>
        <end position="364"/>
    </location>
</feature>
<dbReference type="EC" id="2.3.-.-" evidence="4"/>
<proteinExistence type="predicted"/>
<feature type="transmembrane region" description="Helical" evidence="2">
    <location>
        <begin position="281"/>
        <end position="303"/>
    </location>
</feature>
<feature type="region of interest" description="Disordered" evidence="1">
    <location>
        <begin position="1"/>
        <end position="30"/>
    </location>
</feature>
<keyword evidence="2" id="KW-1133">Transmembrane helix</keyword>
<dbReference type="GO" id="GO:0016746">
    <property type="term" value="F:acyltransferase activity"/>
    <property type="evidence" value="ECO:0007669"/>
    <property type="project" value="UniProtKB-KW"/>
</dbReference>
<feature type="transmembrane region" description="Helical" evidence="2">
    <location>
        <begin position="171"/>
        <end position="190"/>
    </location>
</feature>
<name>A0ABW2FVT7_9ACTN</name>
<evidence type="ECO:0000256" key="2">
    <source>
        <dbReference type="SAM" id="Phobius"/>
    </source>
</evidence>